<protein>
    <recommendedName>
        <fullName evidence="3">RNase H type-1 domain-containing protein</fullName>
    </recommendedName>
</protein>
<evidence type="ECO:0000313" key="1">
    <source>
        <dbReference type="EMBL" id="EFN72292.1"/>
    </source>
</evidence>
<evidence type="ECO:0008006" key="3">
    <source>
        <dbReference type="Google" id="ProtNLM"/>
    </source>
</evidence>
<proteinExistence type="predicted"/>
<dbReference type="AlphaFoldDB" id="E2A2P7"/>
<dbReference type="Proteomes" id="UP000000311">
    <property type="component" value="Unassembled WGS sequence"/>
</dbReference>
<keyword evidence="2" id="KW-1185">Reference proteome</keyword>
<dbReference type="EMBL" id="GL436194">
    <property type="protein sequence ID" value="EFN72292.1"/>
    <property type="molecule type" value="Genomic_DNA"/>
</dbReference>
<gene>
    <name evidence="1" type="ORF">EAG_00351</name>
</gene>
<name>E2A2P7_CAMFO</name>
<dbReference type="OMA" id="ELSHISH"/>
<reference evidence="1 2" key="1">
    <citation type="journal article" date="2010" name="Science">
        <title>Genomic comparison of the ants Camponotus floridanus and Harpegnathos saltator.</title>
        <authorList>
            <person name="Bonasio R."/>
            <person name="Zhang G."/>
            <person name="Ye C."/>
            <person name="Mutti N.S."/>
            <person name="Fang X."/>
            <person name="Qin N."/>
            <person name="Donahue G."/>
            <person name="Yang P."/>
            <person name="Li Q."/>
            <person name="Li C."/>
            <person name="Zhang P."/>
            <person name="Huang Z."/>
            <person name="Berger S.L."/>
            <person name="Reinberg D."/>
            <person name="Wang J."/>
            <person name="Liebig J."/>
        </authorList>
    </citation>
    <scope>NUCLEOTIDE SEQUENCE [LARGE SCALE GENOMIC DNA]</scope>
    <source>
        <strain evidence="2">C129</strain>
    </source>
</reference>
<feature type="non-terminal residue" evidence="1">
    <location>
        <position position="1"/>
    </location>
</feature>
<accession>E2A2P7</accession>
<evidence type="ECO:0000313" key="2">
    <source>
        <dbReference type="Proteomes" id="UP000000311"/>
    </source>
</evidence>
<organism evidence="2">
    <name type="scientific">Camponotus floridanus</name>
    <name type="common">Florida carpenter ant</name>
    <dbReference type="NCBI Taxonomy" id="104421"/>
    <lineage>
        <taxon>Eukaryota</taxon>
        <taxon>Metazoa</taxon>
        <taxon>Ecdysozoa</taxon>
        <taxon>Arthropoda</taxon>
        <taxon>Hexapoda</taxon>
        <taxon>Insecta</taxon>
        <taxon>Pterygota</taxon>
        <taxon>Neoptera</taxon>
        <taxon>Endopterygota</taxon>
        <taxon>Hymenoptera</taxon>
        <taxon>Apocrita</taxon>
        <taxon>Aculeata</taxon>
        <taxon>Formicoidea</taxon>
        <taxon>Formicidae</taxon>
        <taxon>Formicinae</taxon>
        <taxon>Camponotus</taxon>
    </lineage>
</organism>
<sequence length="182" mass="20973">QRMSSPTNFLLAESKEPPAFIRAKYLCKNWMTRVFSQSNHPILPSLNEFKKIKNDPTIINRYTSSIILDTFLELSHISHLIESNHIQLCYTKSFDSIISIPEIDLTTGLNFDKNSNNNEKLFREIFQDTLNTSYCFFTDGSKTTNAEFTGFSIYSLDQTFKLEFRSTGYSSIFSLEAMAILE</sequence>
<feature type="non-terminal residue" evidence="1">
    <location>
        <position position="182"/>
    </location>
</feature>
<dbReference type="InParanoid" id="E2A2P7"/>